<keyword evidence="2" id="KW-1185">Reference proteome</keyword>
<evidence type="ECO:0000313" key="2">
    <source>
        <dbReference type="Proteomes" id="UP000024635"/>
    </source>
</evidence>
<proteinExistence type="predicted"/>
<dbReference type="Proteomes" id="UP000024635">
    <property type="component" value="Unassembled WGS sequence"/>
</dbReference>
<sequence length="68" mass="7444">MAGAQRCEPRMLSFLSEGNCFRPGIAPFTSGMKLLSSTTATLTHLHQLALVIREGIVIRPIRNSTESE</sequence>
<name>A0A016V8P6_9BILA</name>
<protein>
    <submittedName>
        <fullName evidence="1">Uncharacterized protein</fullName>
    </submittedName>
</protein>
<evidence type="ECO:0000313" key="1">
    <source>
        <dbReference type="EMBL" id="EYC23078.1"/>
    </source>
</evidence>
<dbReference type="AlphaFoldDB" id="A0A016V8P6"/>
<comment type="caution">
    <text evidence="1">The sequence shown here is derived from an EMBL/GenBank/DDBJ whole genome shotgun (WGS) entry which is preliminary data.</text>
</comment>
<organism evidence="1 2">
    <name type="scientific">Ancylostoma ceylanicum</name>
    <dbReference type="NCBI Taxonomy" id="53326"/>
    <lineage>
        <taxon>Eukaryota</taxon>
        <taxon>Metazoa</taxon>
        <taxon>Ecdysozoa</taxon>
        <taxon>Nematoda</taxon>
        <taxon>Chromadorea</taxon>
        <taxon>Rhabditida</taxon>
        <taxon>Rhabditina</taxon>
        <taxon>Rhabditomorpha</taxon>
        <taxon>Strongyloidea</taxon>
        <taxon>Ancylostomatidae</taxon>
        <taxon>Ancylostomatinae</taxon>
        <taxon>Ancylostoma</taxon>
    </lineage>
</organism>
<reference evidence="2" key="1">
    <citation type="journal article" date="2015" name="Nat. Genet.">
        <title>The genome and transcriptome of the zoonotic hookworm Ancylostoma ceylanicum identify infection-specific gene families.</title>
        <authorList>
            <person name="Schwarz E.M."/>
            <person name="Hu Y."/>
            <person name="Antoshechkin I."/>
            <person name="Miller M.M."/>
            <person name="Sternberg P.W."/>
            <person name="Aroian R.V."/>
        </authorList>
    </citation>
    <scope>NUCLEOTIDE SEQUENCE</scope>
    <source>
        <strain evidence="2">HY135</strain>
    </source>
</reference>
<gene>
    <name evidence="1" type="primary">Acey_s0016.g3112</name>
    <name evidence="1" type="ORF">Y032_0016g3112</name>
</gene>
<accession>A0A016V8P6</accession>
<dbReference type="EMBL" id="JARK01001352">
    <property type="protein sequence ID" value="EYC23078.1"/>
    <property type="molecule type" value="Genomic_DNA"/>
</dbReference>